<dbReference type="EMBL" id="JBIGHV010000018">
    <property type="protein sequence ID" value="MFG6433868.1"/>
    <property type="molecule type" value="Genomic_DNA"/>
</dbReference>
<keyword evidence="1" id="KW-0812">Transmembrane</keyword>
<protein>
    <submittedName>
        <fullName evidence="2">Mpo1-like protein</fullName>
    </submittedName>
</protein>
<name>A0ABW7FEL8_9BURK</name>
<dbReference type="Pfam" id="PF06127">
    <property type="entry name" value="Mpo1-like"/>
    <property type="match status" value="1"/>
</dbReference>
<evidence type="ECO:0000313" key="2">
    <source>
        <dbReference type="EMBL" id="MFG6433868.1"/>
    </source>
</evidence>
<accession>A0ABW7FEL8</accession>
<feature type="transmembrane region" description="Helical" evidence="1">
    <location>
        <begin position="103"/>
        <end position="120"/>
    </location>
</feature>
<reference evidence="2 3" key="1">
    <citation type="submission" date="2024-08" db="EMBL/GenBank/DDBJ databases">
        <authorList>
            <person name="Lu H."/>
        </authorList>
    </citation>
    <scope>NUCLEOTIDE SEQUENCE [LARGE SCALE GENOMIC DNA]</scope>
    <source>
        <strain evidence="2 3">LYH14W</strain>
    </source>
</reference>
<dbReference type="Proteomes" id="UP001606210">
    <property type="component" value="Unassembled WGS sequence"/>
</dbReference>
<keyword evidence="3" id="KW-1185">Reference proteome</keyword>
<feature type="transmembrane region" description="Helical" evidence="1">
    <location>
        <begin position="35"/>
        <end position="62"/>
    </location>
</feature>
<organism evidence="2 3">
    <name type="scientific">Pelomonas parva</name>
    <dbReference type="NCBI Taxonomy" id="3299032"/>
    <lineage>
        <taxon>Bacteria</taxon>
        <taxon>Pseudomonadati</taxon>
        <taxon>Pseudomonadota</taxon>
        <taxon>Betaproteobacteria</taxon>
        <taxon>Burkholderiales</taxon>
        <taxon>Sphaerotilaceae</taxon>
        <taxon>Roseateles</taxon>
    </lineage>
</organism>
<evidence type="ECO:0000256" key="1">
    <source>
        <dbReference type="SAM" id="Phobius"/>
    </source>
</evidence>
<keyword evidence="1" id="KW-0472">Membrane</keyword>
<comment type="caution">
    <text evidence="2">The sequence shown here is derived from an EMBL/GenBank/DDBJ whole genome shotgun (WGS) entry which is preliminary data.</text>
</comment>
<evidence type="ECO:0000313" key="3">
    <source>
        <dbReference type="Proteomes" id="UP001606210"/>
    </source>
</evidence>
<feature type="transmembrane region" description="Helical" evidence="1">
    <location>
        <begin position="140"/>
        <end position="160"/>
    </location>
</feature>
<gene>
    <name evidence="2" type="ORF">ACG00Y_28460</name>
</gene>
<dbReference type="RefSeq" id="WP_394484996.1">
    <property type="nucleotide sequence ID" value="NZ_JBIGHV010000018.1"/>
</dbReference>
<sequence>MRTGHVNEFFQTLKTQRWDDHRYYHHSRINQSLHLISALSFLVSYALLFVNPAWSALLAWCVSMTTRQAGHFFFEPRGYDHVNKATDEYKEEIKIGYNIRRKIVLMAVWVALPAVLWLAPSLGGMIEPAVGMQGFIEDVGMAWLCLGVTGLVFRVVQLWITQNLMQGLAWGFKIITDPFHDVMLYWRSPFYLLRGQLIDPMEHVGQQAH</sequence>
<keyword evidence="1" id="KW-1133">Transmembrane helix</keyword>
<dbReference type="InterPro" id="IPR009305">
    <property type="entry name" value="Mpo1-like"/>
</dbReference>
<proteinExistence type="predicted"/>